<dbReference type="Proteomes" id="UP001174934">
    <property type="component" value="Unassembled WGS sequence"/>
</dbReference>
<keyword evidence="1 5" id="KW-0378">Hydrolase</keyword>
<evidence type="ECO:0000259" key="4">
    <source>
        <dbReference type="Pfam" id="PF00561"/>
    </source>
</evidence>
<dbReference type="InterPro" id="IPR000639">
    <property type="entry name" value="Epox_hydrolase-like"/>
</dbReference>
<reference evidence="5" key="1">
    <citation type="submission" date="2023-06" db="EMBL/GenBank/DDBJ databases">
        <title>Genome-scale phylogeny and comparative genomics of the fungal order Sordariales.</title>
        <authorList>
            <consortium name="Lawrence Berkeley National Laboratory"/>
            <person name="Hensen N."/>
            <person name="Bonometti L."/>
            <person name="Westerberg I."/>
            <person name="Brannstrom I.O."/>
            <person name="Guillou S."/>
            <person name="Cros-Aarteil S."/>
            <person name="Calhoun S."/>
            <person name="Haridas S."/>
            <person name="Kuo A."/>
            <person name="Mondo S."/>
            <person name="Pangilinan J."/>
            <person name="Riley R."/>
            <person name="LaButti K."/>
            <person name="Andreopoulos B."/>
            <person name="Lipzen A."/>
            <person name="Chen C."/>
            <person name="Yanf M."/>
            <person name="Daum C."/>
            <person name="Ng V."/>
            <person name="Clum A."/>
            <person name="Steindorff A."/>
            <person name="Ohm R."/>
            <person name="Martin F."/>
            <person name="Silar P."/>
            <person name="Natvig D."/>
            <person name="Lalanne C."/>
            <person name="Gautier V."/>
            <person name="Ament-velasquez S.L."/>
            <person name="Kruys A."/>
            <person name="Hutchinson M.I."/>
            <person name="Powell A.J."/>
            <person name="Barry K."/>
            <person name="Miller A.N."/>
            <person name="Grigoriev I.V."/>
            <person name="Debuchy R."/>
            <person name="Gladieux P."/>
            <person name="Thoren M.H."/>
            <person name="Johannesson H."/>
        </authorList>
    </citation>
    <scope>NUCLEOTIDE SEQUENCE</scope>
    <source>
        <strain evidence="5">SMH3391-2</strain>
    </source>
</reference>
<protein>
    <submittedName>
        <fullName evidence="5">Epoxide hydrolase</fullName>
    </submittedName>
</protein>
<dbReference type="Gene3D" id="3.40.50.1820">
    <property type="entry name" value="alpha/beta hydrolase"/>
    <property type="match status" value="1"/>
</dbReference>
<evidence type="ECO:0000256" key="3">
    <source>
        <dbReference type="SAM" id="MobiDB-lite"/>
    </source>
</evidence>
<feature type="compositionally biased region" description="Basic and acidic residues" evidence="3">
    <location>
        <begin position="349"/>
        <end position="359"/>
    </location>
</feature>
<dbReference type="PANTHER" id="PTHR43329">
    <property type="entry name" value="EPOXIDE HYDROLASE"/>
    <property type="match status" value="1"/>
</dbReference>
<evidence type="ECO:0000256" key="1">
    <source>
        <dbReference type="ARBA" id="ARBA00022801"/>
    </source>
</evidence>
<dbReference type="PRINTS" id="PR00412">
    <property type="entry name" value="EPOXHYDRLASE"/>
</dbReference>
<comment type="caution">
    <text evidence="5">The sequence shown here is derived from an EMBL/GenBank/DDBJ whole genome shotgun (WGS) entry which is preliminary data.</text>
</comment>
<feature type="region of interest" description="Disordered" evidence="3">
    <location>
        <begin position="333"/>
        <end position="359"/>
    </location>
</feature>
<gene>
    <name evidence="5" type="ORF">B0T17DRAFT_218955</name>
</gene>
<evidence type="ECO:0000313" key="5">
    <source>
        <dbReference type="EMBL" id="KAK0630335.1"/>
    </source>
</evidence>
<comment type="similarity">
    <text evidence="2">Belongs to the AB hydrolase superfamily. Epoxide hydrolase family.</text>
</comment>
<evidence type="ECO:0000313" key="6">
    <source>
        <dbReference type="Proteomes" id="UP001174934"/>
    </source>
</evidence>
<dbReference type="GO" id="GO:0016787">
    <property type="term" value="F:hydrolase activity"/>
    <property type="evidence" value="ECO:0007669"/>
    <property type="project" value="UniProtKB-KW"/>
</dbReference>
<keyword evidence="6" id="KW-1185">Reference proteome</keyword>
<feature type="domain" description="AB hydrolase-1" evidence="4">
    <location>
        <begin position="34"/>
        <end position="145"/>
    </location>
</feature>
<organism evidence="5 6">
    <name type="scientific">Bombardia bombarda</name>
    <dbReference type="NCBI Taxonomy" id="252184"/>
    <lineage>
        <taxon>Eukaryota</taxon>
        <taxon>Fungi</taxon>
        <taxon>Dikarya</taxon>
        <taxon>Ascomycota</taxon>
        <taxon>Pezizomycotina</taxon>
        <taxon>Sordariomycetes</taxon>
        <taxon>Sordariomycetidae</taxon>
        <taxon>Sordariales</taxon>
        <taxon>Lasiosphaeriaceae</taxon>
        <taxon>Bombardia</taxon>
    </lineage>
</organism>
<dbReference type="PRINTS" id="PR00111">
    <property type="entry name" value="ABHYDROLASE"/>
</dbReference>
<dbReference type="Pfam" id="PF00561">
    <property type="entry name" value="Abhydrolase_1"/>
    <property type="match status" value="1"/>
</dbReference>
<dbReference type="InterPro" id="IPR029058">
    <property type="entry name" value="AB_hydrolase_fold"/>
</dbReference>
<dbReference type="InterPro" id="IPR000073">
    <property type="entry name" value="AB_hydrolase_1"/>
</dbReference>
<dbReference type="EMBL" id="JAULSR010000002">
    <property type="protein sequence ID" value="KAK0630335.1"/>
    <property type="molecule type" value="Genomic_DNA"/>
</dbReference>
<sequence length="373" mass="41383">MASLAFPTIAKKATLSDGSTYGYAAVTPASPQKPTFLLLHGYPSSSYDWRHQIASLSAAGFGVIAPDLLGYGDTDAPEDVPSYRMKRMTGHMSELLDHEGVSRCIAVGHDWGSGLLSRLATYIPDRLLGVIFLSVGYLEPQLVWDIEFLIEYANQAVGYDIYGYWLWHGTEQAIEDCDKNPASVFNLLYPADPADWKVHFAPRGAAANYVSSGRTDPLPSWFNLAEYTQRDRIIAMKGHRGPLNWYKAGMAGINLPDEAGMSEEERRCNVPTLLVVSEYDYITRADMQSANTIKWTPDLRVEKLECGHWIQLEKPDELQRLFERFAGELVVKEEEKGKGKGKGKGKVGQSEEERSDAFDARHLAAAGAEIVAN</sequence>
<proteinExistence type="inferred from homology"/>
<name>A0AA40C9R3_9PEZI</name>
<evidence type="ECO:0000256" key="2">
    <source>
        <dbReference type="ARBA" id="ARBA00038334"/>
    </source>
</evidence>
<dbReference type="AlphaFoldDB" id="A0AA40C9R3"/>
<dbReference type="SUPFAM" id="SSF53474">
    <property type="entry name" value="alpha/beta-Hydrolases"/>
    <property type="match status" value="1"/>
</dbReference>
<accession>A0AA40C9R3</accession>